<dbReference type="PANTHER" id="PTHR30390">
    <property type="entry name" value="SEDOHEPTULOSE 7-PHOSPHATE ISOMERASE / DNAA INITIATOR-ASSOCIATING FACTOR FOR REPLICATION INITIATION"/>
    <property type="match status" value="1"/>
</dbReference>
<dbReference type="GO" id="GO:0016853">
    <property type="term" value="F:isomerase activity"/>
    <property type="evidence" value="ECO:0007669"/>
    <property type="project" value="UniProtKB-KW"/>
</dbReference>
<proteinExistence type="predicted"/>
<gene>
    <name evidence="2" type="ORF">PU1002_03606</name>
</gene>
<evidence type="ECO:0000313" key="2">
    <source>
        <dbReference type="EMBL" id="EAS84772.1"/>
    </source>
</evidence>
<organism evidence="2 3">
    <name type="scientific">Pelagibacter ubique (strain HTCC1002)</name>
    <dbReference type="NCBI Taxonomy" id="314261"/>
    <lineage>
        <taxon>Bacteria</taxon>
        <taxon>Pseudomonadati</taxon>
        <taxon>Pseudomonadota</taxon>
        <taxon>Alphaproteobacteria</taxon>
        <taxon>Candidatus Pelagibacterales</taxon>
        <taxon>Candidatus Pelagibacteraceae</taxon>
        <taxon>Candidatus Pelagibacter</taxon>
    </lineage>
</organism>
<dbReference type="RefSeq" id="WP_006997359.1">
    <property type="nucleotide sequence ID" value="NZ_CH724130.1"/>
</dbReference>
<dbReference type="Proteomes" id="UP000005306">
    <property type="component" value="Unassembled WGS sequence"/>
</dbReference>
<dbReference type="GO" id="GO:1901135">
    <property type="term" value="P:carbohydrate derivative metabolic process"/>
    <property type="evidence" value="ECO:0007669"/>
    <property type="project" value="InterPro"/>
</dbReference>
<dbReference type="Pfam" id="PF13580">
    <property type="entry name" value="SIS_2"/>
    <property type="match status" value="1"/>
</dbReference>
<dbReference type="InterPro" id="IPR001347">
    <property type="entry name" value="SIS_dom"/>
</dbReference>
<dbReference type="InterPro" id="IPR035461">
    <property type="entry name" value="GmhA/DiaA"/>
</dbReference>
<accession>Q1V1V6</accession>
<dbReference type="Gene3D" id="3.40.50.10490">
    <property type="entry name" value="Glucose-6-phosphate isomerase like protein, domain 1"/>
    <property type="match status" value="1"/>
</dbReference>
<dbReference type="SUPFAM" id="SSF53697">
    <property type="entry name" value="SIS domain"/>
    <property type="match status" value="1"/>
</dbReference>
<evidence type="ECO:0000259" key="1">
    <source>
        <dbReference type="PROSITE" id="PS51464"/>
    </source>
</evidence>
<dbReference type="PROSITE" id="PS51464">
    <property type="entry name" value="SIS"/>
    <property type="match status" value="1"/>
</dbReference>
<comment type="caution">
    <text evidence="2">The sequence shown here is derived from an EMBL/GenBank/DDBJ whole genome shotgun (WGS) entry which is preliminary data.</text>
</comment>
<dbReference type="EMBL" id="AAPV01000001">
    <property type="protein sequence ID" value="EAS84772.1"/>
    <property type="molecule type" value="Genomic_DNA"/>
</dbReference>
<evidence type="ECO:0000313" key="3">
    <source>
        <dbReference type="Proteomes" id="UP000005306"/>
    </source>
</evidence>
<keyword evidence="2" id="KW-0413">Isomerase</keyword>
<feature type="domain" description="SIS" evidence="1">
    <location>
        <begin position="27"/>
        <end position="186"/>
    </location>
</feature>
<sequence>MKDIILKDLNSKSHIINNLDIKKLIDISKIFKNAINNKRLFFTCGNGGSASTADHVACDYLKRFKKFKSAIRIISLSSNSSTLTAMGNDVNFNQIYSEQIQCLAKRGDILIIFSVSGNSKNLLEAAKISKKKGLKIISFTGNKGGKLFKLSNICINLNSKNYGLVEDIHLSLTHLLSDYILGKKNIIK</sequence>
<dbReference type="GeneID" id="66295049"/>
<dbReference type="InterPro" id="IPR050099">
    <property type="entry name" value="SIS_GmhA/DiaA_subfam"/>
</dbReference>
<dbReference type="GO" id="GO:0097367">
    <property type="term" value="F:carbohydrate derivative binding"/>
    <property type="evidence" value="ECO:0007669"/>
    <property type="project" value="InterPro"/>
</dbReference>
<name>Q1V1V6_PELU1</name>
<dbReference type="CDD" id="cd05006">
    <property type="entry name" value="SIS_GmhA"/>
    <property type="match status" value="1"/>
</dbReference>
<dbReference type="HOGENOM" id="CLU_080999_4_0_5"/>
<dbReference type="InterPro" id="IPR046348">
    <property type="entry name" value="SIS_dom_sf"/>
</dbReference>
<protein>
    <submittedName>
        <fullName evidence="2">Phosphoheptose isomerase</fullName>
    </submittedName>
</protein>
<dbReference type="PANTHER" id="PTHR30390:SF8">
    <property type="entry name" value="SUGAR ISOMERASE (SIS)"/>
    <property type="match status" value="1"/>
</dbReference>
<dbReference type="AlphaFoldDB" id="Q1V1V6"/>
<reference evidence="2 3" key="1">
    <citation type="submission" date="2006-04" db="EMBL/GenBank/DDBJ databases">
        <authorList>
            <person name="Giovannoni S.J."/>
            <person name="Cho J.-C."/>
            <person name="Ferriera S."/>
            <person name="Johnson J."/>
            <person name="Kravitz S."/>
            <person name="Halpern A."/>
            <person name="Remington K."/>
            <person name="Beeson K."/>
            <person name="Tran B."/>
            <person name="Rogers Y.-H."/>
            <person name="Friedman R."/>
            <person name="Venter J.C."/>
        </authorList>
    </citation>
    <scope>NUCLEOTIDE SEQUENCE [LARGE SCALE GENOMIC DNA]</scope>
    <source>
        <strain evidence="2 3">HTCC1002</strain>
    </source>
</reference>